<evidence type="ECO:0000256" key="2">
    <source>
        <dbReference type="ARBA" id="ARBA00005887"/>
    </source>
</evidence>
<dbReference type="PANTHER" id="PTHR11730">
    <property type="entry name" value="AMMONIUM TRANSPORTER"/>
    <property type="match status" value="1"/>
</dbReference>
<gene>
    <name evidence="11" type="ORF">WJX84_006465</name>
</gene>
<evidence type="ECO:0000313" key="12">
    <source>
        <dbReference type="Proteomes" id="UP001485043"/>
    </source>
</evidence>
<evidence type="ECO:0000256" key="4">
    <source>
        <dbReference type="ARBA" id="ARBA00022692"/>
    </source>
</evidence>
<keyword evidence="4 8" id="KW-0812">Transmembrane</keyword>
<feature type="transmembrane region" description="Helical" evidence="8">
    <location>
        <begin position="269"/>
        <end position="288"/>
    </location>
</feature>
<feature type="transmembrane region" description="Helical" evidence="8">
    <location>
        <begin position="21"/>
        <end position="39"/>
    </location>
</feature>
<feature type="transmembrane region" description="Helical" evidence="8">
    <location>
        <begin position="81"/>
        <end position="103"/>
    </location>
</feature>
<feature type="transmembrane region" description="Helical" evidence="8">
    <location>
        <begin position="376"/>
        <end position="400"/>
    </location>
</feature>
<protein>
    <recommendedName>
        <fullName evidence="8">Ammonium transporter</fullName>
    </recommendedName>
</protein>
<dbReference type="AlphaFoldDB" id="A0AAW1SZG0"/>
<feature type="transmembrane region" description="Helical" evidence="8">
    <location>
        <begin position="294"/>
        <end position="312"/>
    </location>
</feature>
<organism evidence="11 12">
    <name type="scientific">Apatococcus fuscideae</name>
    <dbReference type="NCBI Taxonomy" id="2026836"/>
    <lineage>
        <taxon>Eukaryota</taxon>
        <taxon>Viridiplantae</taxon>
        <taxon>Chlorophyta</taxon>
        <taxon>core chlorophytes</taxon>
        <taxon>Trebouxiophyceae</taxon>
        <taxon>Chlorellales</taxon>
        <taxon>Chlorellaceae</taxon>
        <taxon>Apatococcus</taxon>
    </lineage>
</organism>
<reference evidence="11 12" key="1">
    <citation type="journal article" date="2024" name="Nat. Commun.">
        <title>Phylogenomics reveals the evolutionary origins of lichenization in chlorophyte algae.</title>
        <authorList>
            <person name="Puginier C."/>
            <person name="Libourel C."/>
            <person name="Otte J."/>
            <person name="Skaloud P."/>
            <person name="Haon M."/>
            <person name="Grisel S."/>
            <person name="Petersen M."/>
            <person name="Berrin J.G."/>
            <person name="Delaux P.M."/>
            <person name="Dal Grande F."/>
            <person name="Keller J."/>
        </authorList>
    </citation>
    <scope>NUCLEOTIDE SEQUENCE [LARGE SCALE GENOMIC DNA]</scope>
    <source>
        <strain evidence="11 12">SAG 2523</strain>
    </source>
</reference>
<dbReference type="Gene3D" id="1.10.3430.10">
    <property type="entry name" value="Ammonium transporter AmtB like domains"/>
    <property type="match status" value="1"/>
</dbReference>
<keyword evidence="5 8" id="KW-1133">Transmembrane helix</keyword>
<evidence type="ECO:0000256" key="6">
    <source>
        <dbReference type="ARBA" id="ARBA00023136"/>
    </source>
</evidence>
<keyword evidence="7 8" id="KW-0924">Ammonia transport</keyword>
<proteinExistence type="inferred from homology"/>
<feature type="domain" description="Ammonium transporter AmtB-like" evidence="10">
    <location>
        <begin position="1"/>
        <end position="427"/>
    </location>
</feature>
<dbReference type="GO" id="GO:0005886">
    <property type="term" value="C:plasma membrane"/>
    <property type="evidence" value="ECO:0007669"/>
    <property type="project" value="UniProtKB-SubCell"/>
</dbReference>
<dbReference type="InterPro" id="IPR001905">
    <property type="entry name" value="Ammonium_transpt"/>
</dbReference>
<evidence type="ECO:0000256" key="8">
    <source>
        <dbReference type="RuleBase" id="RU362002"/>
    </source>
</evidence>
<dbReference type="PANTHER" id="PTHR11730:SF6">
    <property type="entry name" value="AMMONIUM TRANSPORTER"/>
    <property type="match status" value="1"/>
</dbReference>
<dbReference type="InterPro" id="IPR024041">
    <property type="entry name" value="NH4_transpt_AmtB-like_dom"/>
</dbReference>
<feature type="transmembrane region" description="Helical" evidence="8">
    <location>
        <begin position="333"/>
        <end position="356"/>
    </location>
</feature>
<sequence length="487" mass="51969">MHCGFAMISVGCVRQRFAKHIAILVLMDACASALGWYFTGYAFAFGDNLNADGATAGNAFIGTNYFAMANLATGANNVNSYYLWLFEWAFAATACTIVSGAIAERTKFEAYILFSFFMAAWVYPIVVHAAWSGAGWESKFRTSPVWDGYFLFGSGVIDFAGSGVVHMVGGYAAAAGCFVLGPRIGRFLPDGTVADFSGHNTSLFVLGVMILWFGWYGFNPGSELYIVNGTTAVANAAVTTTIAPATAGLFALLAKTVSHRFIERKSTRFVYDVGVMGNGALCGLAAITAGCSTVNPWAAIVIGIVSGFGYVISSKIMVLLHMDDPLDAISVHAFGGTWGVAAVGFFAEANLMAVAYPANSPMDQGVFMGGTGRLLAAQLVHIIWIAGWVLCNMLPFFYLLKVLGLFRVNPEDETLGLDESYHGGSAYPGLSEDSSFHPEKGGASGPLHTHKTDNGFQHPPHKNEIDDLRAELMALKQAFHANVNATK</sequence>
<name>A0AAW1SZG0_9CHLO</name>
<comment type="caution">
    <text evidence="11">The sequence shown here is derived from an EMBL/GenBank/DDBJ whole genome shotgun (WGS) entry which is preliminary data.</text>
</comment>
<feature type="transmembrane region" description="Helical" evidence="8">
    <location>
        <begin position="201"/>
        <end position="218"/>
    </location>
</feature>
<keyword evidence="3 8" id="KW-0813">Transport</keyword>
<feature type="region of interest" description="Disordered" evidence="9">
    <location>
        <begin position="432"/>
        <end position="458"/>
    </location>
</feature>
<dbReference type="Pfam" id="PF00909">
    <property type="entry name" value="Ammonium_transp"/>
    <property type="match status" value="1"/>
</dbReference>
<dbReference type="GO" id="GO:0097272">
    <property type="term" value="P:ammonium homeostasis"/>
    <property type="evidence" value="ECO:0007669"/>
    <property type="project" value="TreeGrafter"/>
</dbReference>
<dbReference type="InterPro" id="IPR029020">
    <property type="entry name" value="Ammonium/urea_transptr"/>
</dbReference>
<keyword evidence="12" id="KW-1185">Reference proteome</keyword>
<dbReference type="NCBIfam" id="TIGR00836">
    <property type="entry name" value="amt"/>
    <property type="match status" value="1"/>
</dbReference>
<dbReference type="GO" id="GO:0008519">
    <property type="term" value="F:ammonium channel activity"/>
    <property type="evidence" value="ECO:0007669"/>
    <property type="project" value="InterPro"/>
</dbReference>
<feature type="transmembrane region" description="Helical" evidence="8">
    <location>
        <begin position="151"/>
        <end position="180"/>
    </location>
</feature>
<evidence type="ECO:0000256" key="3">
    <source>
        <dbReference type="ARBA" id="ARBA00022448"/>
    </source>
</evidence>
<evidence type="ECO:0000259" key="10">
    <source>
        <dbReference type="Pfam" id="PF00909"/>
    </source>
</evidence>
<comment type="similarity">
    <text evidence="2 8">Belongs to the ammonia transporter channel (TC 1.A.11.2) family.</text>
</comment>
<evidence type="ECO:0000313" key="11">
    <source>
        <dbReference type="EMBL" id="KAK9862455.1"/>
    </source>
</evidence>
<feature type="transmembrane region" description="Helical" evidence="8">
    <location>
        <begin position="110"/>
        <end position="131"/>
    </location>
</feature>
<dbReference type="Proteomes" id="UP001485043">
    <property type="component" value="Unassembled WGS sequence"/>
</dbReference>
<evidence type="ECO:0000256" key="9">
    <source>
        <dbReference type="SAM" id="MobiDB-lite"/>
    </source>
</evidence>
<dbReference type="SUPFAM" id="SSF111352">
    <property type="entry name" value="Ammonium transporter"/>
    <property type="match status" value="1"/>
</dbReference>
<evidence type="ECO:0000256" key="1">
    <source>
        <dbReference type="ARBA" id="ARBA00004141"/>
    </source>
</evidence>
<keyword evidence="6 8" id="KW-0472">Membrane</keyword>
<dbReference type="EMBL" id="JALJOV010000604">
    <property type="protein sequence ID" value="KAK9862455.1"/>
    <property type="molecule type" value="Genomic_DNA"/>
</dbReference>
<evidence type="ECO:0000256" key="7">
    <source>
        <dbReference type="ARBA" id="ARBA00023177"/>
    </source>
</evidence>
<comment type="subcellular location">
    <subcellularLocation>
        <location evidence="8">Cell membrane</location>
        <topology evidence="8">Multi-pass membrane protein</topology>
    </subcellularLocation>
    <subcellularLocation>
        <location evidence="1">Membrane</location>
        <topology evidence="1">Multi-pass membrane protein</topology>
    </subcellularLocation>
</comment>
<accession>A0AAW1SZG0</accession>
<evidence type="ECO:0000256" key="5">
    <source>
        <dbReference type="ARBA" id="ARBA00022989"/>
    </source>
</evidence>
<feature type="transmembrane region" description="Helical" evidence="8">
    <location>
        <begin position="238"/>
        <end position="257"/>
    </location>
</feature>